<feature type="transmembrane region" description="Helical" evidence="8">
    <location>
        <begin position="267"/>
        <end position="285"/>
    </location>
</feature>
<dbReference type="GO" id="GO:0016020">
    <property type="term" value="C:membrane"/>
    <property type="evidence" value="ECO:0007669"/>
    <property type="project" value="UniProtKB-SubCell"/>
</dbReference>
<comment type="subcellular location">
    <subcellularLocation>
        <location evidence="1">Membrane</location>
        <topology evidence="1">Multi-pass membrane protein</topology>
    </subcellularLocation>
</comment>
<evidence type="ECO:0000256" key="8">
    <source>
        <dbReference type="SAM" id="Phobius"/>
    </source>
</evidence>
<feature type="transmembrane region" description="Helical" evidence="8">
    <location>
        <begin position="360"/>
        <end position="376"/>
    </location>
</feature>
<dbReference type="OrthoDB" id="9781411at2"/>
<dbReference type="PANTHER" id="PTHR42751:SF3">
    <property type="entry name" value="SODIUM_GLUTAMATE SYMPORTER"/>
    <property type="match status" value="1"/>
</dbReference>
<reference evidence="10 11" key="1">
    <citation type="submission" date="2019-06" db="EMBL/GenBank/DDBJ databases">
        <title>Whole genome sequence for Rhodospirillaceae sp. R148.</title>
        <authorList>
            <person name="Wang G."/>
        </authorList>
    </citation>
    <scope>NUCLEOTIDE SEQUENCE [LARGE SCALE GENOMIC DNA]</scope>
    <source>
        <strain evidence="10 11">R148</strain>
    </source>
</reference>
<comment type="caution">
    <text evidence="10">The sequence shown here is derived from an EMBL/GenBank/DDBJ whole genome shotgun (WGS) entry which is preliminary data.</text>
</comment>
<keyword evidence="6 8" id="KW-0472">Membrane</keyword>
<name>A0A545U1Z6_9PROT</name>
<evidence type="ECO:0000256" key="1">
    <source>
        <dbReference type="ARBA" id="ARBA00004141"/>
    </source>
</evidence>
<feature type="transmembrane region" description="Helical" evidence="8">
    <location>
        <begin position="181"/>
        <end position="201"/>
    </location>
</feature>
<accession>A0A545U1Z6</accession>
<dbReference type="InterPro" id="IPR038770">
    <property type="entry name" value="Na+/solute_symporter_sf"/>
</dbReference>
<feature type="transmembrane region" description="Helical" evidence="8">
    <location>
        <begin position="6"/>
        <end position="25"/>
    </location>
</feature>
<evidence type="ECO:0000313" key="10">
    <source>
        <dbReference type="EMBL" id="TQV83502.1"/>
    </source>
</evidence>
<feature type="transmembrane region" description="Helical" evidence="8">
    <location>
        <begin position="148"/>
        <end position="169"/>
    </location>
</feature>
<dbReference type="InterPro" id="IPR006153">
    <property type="entry name" value="Cation/H_exchanger_TM"/>
</dbReference>
<dbReference type="GO" id="GO:1902600">
    <property type="term" value="P:proton transmembrane transport"/>
    <property type="evidence" value="ECO:0007669"/>
    <property type="project" value="InterPro"/>
</dbReference>
<gene>
    <name evidence="10" type="ORF">FKG95_02620</name>
</gene>
<keyword evidence="3" id="KW-0813">Transport</keyword>
<feature type="transmembrane region" description="Helical" evidence="8">
    <location>
        <begin position="297"/>
        <end position="320"/>
    </location>
</feature>
<feature type="transmembrane region" description="Helical" evidence="8">
    <location>
        <begin position="222"/>
        <end position="247"/>
    </location>
</feature>
<evidence type="ECO:0000256" key="2">
    <source>
        <dbReference type="ARBA" id="ARBA00005551"/>
    </source>
</evidence>
<feature type="transmembrane region" description="Helical" evidence="8">
    <location>
        <begin position="57"/>
        <end position="76"/>
    </location>
</feature>
<feature type="region of interest" description="Disordered" evidence="7">
    <location>
        <begin position="436"/>
        <end position="455"/>
    </location>
</feature>
<evidence type="ECO:0000256" key="5">
    <source>
        <dbReference type="ARBA" id="ARBA00022989"/>
    </source>
</evidence>
<evidence type="ECO:0000256" key="6">
    <source>
        <dbReference type="ARBA" id="ARBA00023136"/>
    </source>
</evidence>
<evidence type="ECO:0000256" key="7">
    <source>
        <dbReference type="SAM" id="MobiDB-lite"/>
    </source>
</evidence>
<evidence type="ECO:0000256" key="3">
    <source>
        <dbReference type="ARBA" id="ARBA00022448"/>
    </source>
</evidence>
<dbReference type="Proteomes" id="UP000315252">
    <property type="component" value="Unassembled WGS sequence"/>
</dbReference>
<sequence length="455" mass="48715">MQDHVGDITGIAIVAVAALACGIGMRRLGQPAVLGYILAGAILGPSVIGVVENRDAIRTLAELGVLTLLFAIGMELSLRGIREVWKVALITTLLQIAVGLGGMFALGSFLGWSYELSIVIGFVVALSSTAVAVKMLEEIGELRTRVGQVTIGILVAQDLAVVPMMLIVGSFGGEDGIGLDAIAKVVLSIAFLALLIVYLSRRQRLRLPFVKSIGGDADLTPLASLAFCFGTAAVSGLMGLSPAYGAFLAGLVIGNSTSRRTLHRHTAPIQSILLMVFFLSIGLLIDFRYLIDNIGTVLLIVTFVAIFKTAFNILLIGFLGENWPRAFLSGAILAQLGEFSFILAAIGLRSGALSDEDHRLIVAVTVVSLLGSPFWLETARRLHRITLLGITSGRETVRLTYGKELLALFKSTRRAEHAMINLASSARRWVRDITPKRERSRGVRSSEDQDKPPSA</sequence>
<dbReference type="Pfam" id="PF00999">
    <property type="entry name" value="Na_H_Exchanger"/>
    <property type="match status" value="1"/>
</dbReference>
<organism evidence="10 11">
    <name type="scientific">Denitrobaculum tricleocarpae</name>
    <dbReference type="NCBI Taxonomy" id="2591009"/>
    <lineage>
        <taxon>Bacteria</taxon>
        <taxon>Pseudomonadati</taxon>
        <taxon>Pseudomonadota</taxon>
        <taxon>Alphaproteobacteria</taxon>
        <taxon>Rhodospirillales</taxon>
        <taxon>Rhodospirillaceae</taxon>
        <taxon>Denitrobaculum</taxon>
    </lineage>
</organism>
<dbReference type="Gene3D" id="1.20.1530.20">
    <property type="match status" value="1"/>
</dbReference>
<keyword evidence="4 8" id="KW-0812">Transmembrane</keyword>
<dbReference type="EMBL" id="VHSH01000001">
    <property type="protein sequence ID" value="TQV83502.1"/>
    <property type="molecule type" value="Genomic_DNA"/>
</dbReference>
<dbReference type="PANTHER" id="PTHR42751">
    <property type="entry name" value="SODIUM/HYDROGEN EXCHANGER FAMILY/TRKA DOMAIN PROTEIN"/>
    <property type="match status" value="1"/>
</dbReference>
<feature type="transmembrane region" description="Helical" evidence="8">
    <location>
        <begin position="32"/>
        <end position="51"/>
    </location>
</feature>
<keyword evidence="11" id="KW-1185">Reference proteome</keyword>
<feature type="transmembrane region" description="Helical" evidence="8">
    <location>
        <begin position="88"/>
        <end position="110"/>
    </location>
</feature>
<dbReference type="AlphaFoldDB" id="A0A545U1Z6"/>
<comment type="similarity">
    <text evidence="2">Belongs to the monovalent cation:proton antiporter 2 (CPA2) transporter (TC 2.A.37) family.</text>
</comment>
<evidence type="ECO:0000313" key="11">
    <source>
        <dbReference type="Proteomes" id="UP000315252"/>
    </source>
</evidence>
<feature type="transmembrane region" description="Helical" evidence="8">
    <location>
        <begin position="116"/>
        <end position="136"/>
    </location>
</feature>
<dbReference type="RefSeq" id="WP_142894739.1">
    <property type="nucleotide sequence ID" value="NZ_ML660052.1"/>
</dbReference>
<evidence type="ECO:0000259" key="9">
    <source>
        <dbReference type="Pfam" id="PF00999"/>
    </source>
</evidence>
<evidence type="ECO:0000256" key="4">
    <source>
        <dbReference type="ARBA" id="ARBA00022692"/>
    </source>
</evidence>
<dbReference type="GO" id="GO:0015297">
    <property type="term" value="F:antiporter activity"/>
    <property type="evidence" value="ECO:0007669"/>
    <property type="project" value="InterPro"/>
</dbReference>
<proteinExistence type="inferred from homology"/>
<protein>
    <submittedName>
        <fullName evidence="10">Cation/H(+) antiporter</fullName>
    </submittedName>
</protein>
<feature type="domain" description="Cation/H+ exchanger transmembrane" evidence="9">
    <location>
        <begin position="17"/>
        <end position="376"/>
    </location>
</feature>
<feature type="transmembrane region" description="Helical" evidence="8">
    <location>
        <begin position="326"/>
        <end position="348"/>
    </location>
</feature>
<keyword evidence="5 8" id="KW-1133">Transmembrane helix</keyword>